<dbReference type="PRINTS" id="PR00080">
    <property type="entry name" value="SDRFAMILY"/>
</dbReference>
<proteinExistence type="inferred from homology"/>
<keyword evidence="2" id="KW-0560">Oxidoreductase</keyword>
<name>A0A369JP93_HYPMA</name>
<comment type="similarity">
    <text evidence="1">Belongs to the short-chain dehydrogenases/reductases (SDR) family.</text>
</comment>
<dbReference type="InParanoid" id="A0A369JP93"/>
<dbReference type="AlphaFoldDB" id="A0A369JP93"/>
<keyword evidence="4" id="KW-1185">Reference proteome</keyword>
<dbReference type="Pfam" id="PF00106">
    <property type="entry name" value="adh_short"/>
    <property type="match status" value="1"/>
</dbReference>
<evidence type="ECO:0000256" key="2">
    <source>
        <dbReference type="ARBA" id="ARBA00023002"/>
    </source>
</evidence>
<dbReference type="STRING" id="39966.A0A369JP93"/>
<dbReference type="Proteomes" id="UP000076154">
    <property type="component" value="Unassembled WGS sequence"/>
</dbReference>
<dbReference type="GO" id="GO:0050664">
    <property type="term" value="F:oxidoreductase activity, acting on NAD(P)H, oxygen as acceptor"/>
    <property type="evidence" value="ECO:0007669"/>
    <property type="project" value="TreeGrafter"/>
</dbReference>
<comment type="caution">
    <text evidence="3">The sequence shown here is derived from an EMBL/GenBank/DDBJ whole genome shotgun (WGS) entry which is preliminary data.</text>
</comment>
<evidence type="ECO:0000313" key="4">
    <source>
        <dbReference type="Proteomes" id="UP000076154"/>
    </source>
</evidence>
<evidence type="ECO:0000313" key="3">
    <source>
        <dbReference type="EMBL" id="RDB24041.1"/>
    </source>
</evidence>
<dbReference type="GO" id="GO:0016616">
    <property type="term" value="F:oxidoreductase activity, acting on the CH-OH group of donors, NAD or NADP as acceptor"/>
    <property type="evidence" value="ECO:0007669"/>
    <property type="project" value="UniProtKB-ARBA"/>
</dbReference>
<organism evidence="3 4">
    <name type="scientific">Hypsizygus marmoreus</name>
    <name type="common">White beech mushroom</name>
    <name type="synonym">Agaricus marmoreus</name>
    <dbReference type="NCBI Taxonomy" id="39966"/>
    <lineage>
        <taxon>Eukaryota</taxon>
        <taxon>Fungi</taxon>
        <taxon>Dikarya</taxon>
        <taxon>Basidiomycota</taxon>
        <taxon>Agaricomycotina</taxon>
        <taxon>Agaricomycetes</taxon>
        <taxon>Agaricomycetidae</taxon>
        <taxon>Agaricales</taxon>
        <taxon>Tricholomatineae</taxon>
        <taxon>Lyophyllaceae</taxon>
        <taxon>Hypsizygus</taxon>
    </lineage>
</organism>
<dbReference type="PRINTS" id="PR00081">
    <property type="entry name" value="GDHRDH"/>
</dbReference>
<accession>A0A369JP93</accession>
<dbReference type="InterPro" id="IPR002347">
    <property type="entry name" value="SDR_fam"/>
</dbReference>
<dbReference type="OrthoDB" id="1669814at2759"/>
<dbReference type="Gene3D" id="3.40.50.720">
    <property type="entry name" value="NAD(P)-binding Rossmann-like Domain"/>
    <property type="match status" value="1"/>
</dbReference>
<sequence length="162" mass="17548">MGNESYVHADVRDQGGMWQKVGEVGEREGRMNMCVACAGIVKQLSDCLRVSAEEVKEVLDVNINGVLFTAQAVGQQMVRFGNPGSIVLISSVAGSVVLRGDSVIAYHASKSALLQMARSMACELASRKSPSASIRYHQDTSLRRRSPNTPARIHNCWRSGAI</sequence>
<dbReference type="EMBL" id="LUEZ02000045">
    <property type="protein sequence ID" value="RDB24041.1"/>
    <property type="molecule type" value="Genomic_DNA"/>
</dbReference>
<dbReference type="InterPro" id="IPR036291">
    <property type="entry name" value="NAD(P)-bd_dom_sf"/>
</dbReference>
<dbReference type="PANTHER" id="PTHR43008:SF4">
    <property type="entry name" value="CHAIN DEHYDROGENASE, PUTATIVE (AFU_ORTHOLOGUE AFUA_4G08710)-RELATED"/>
    <property type="match status" value="1"/>
</dbReference>
<evidence type="ECO:0000256" key="1">
    <source>
        <dbReference type="ARBA" id="ARBA00006484"/>
    </source>
</evidence>
<gene>
    <name evidence="3" type="primary">ucpA</name>
    <name evidence="3" type="ORF">Hypma_008817</name>
</gene>
<reference evidence="3" key="1">
    <citation type="submission" date="2018-04" db="EMBL/GenBank/DDBJ databases">
        <title>Whole genome sequencing of Hypsizygus marmoreus.</title>
        <authorList>
            <person name="Choi I.-G."/>
            <person name="Min B."/>
            <person name="Kim J.-G."/>
            <person name="Kim S."/>
            <person name="Oh Y.-L."/>
            <person name="Kong W.-S."/>
            <person name="Park H."/>
            <person name="Jeong J."/>
            <person name="Song E.-S."/>
        </authorList>
    </citation>
    <scope>NUCLEOTIDE SEQUENCE [LARGE SCALE GENOMIC DNA]</scope>
    <source>
        <strain evidence="3">51987-8</strain>
    </source>
</reference>
<dbReference type="PANTHER" id="PTHR43008">
    <property type="entry name" value="BENZIL REDUCTASE"/>
    <property type="match status" value="1"/>
</dbReference>
<dbReference type="SUPFAM" id="SSF51735">
    <property type="entry name" value="NAD(P)-binding Rossmann-fold domains"/>
    <property type="match status" value="1"/>
</dbReference>
<protein>
    <submittedName>
        <fullName evidence="3">Oxidoreductase UcpA</fullName>
    </submittedName>
</protein>